<evidence type="ECO:0000259" key="7">
    <source>
        <dbReference type="PROSITE" id="PS51898"/>
    </source>
</evidence>
<reference evidence="9 10" key="1">
    <citation type="submission" date="2019-04" db="EMBL/GenBank/DDBJ databases">
        <title>Mesorhizobium composti sp. nov., isolated from compost.</title>
        <authorList>
            <person name="Lin S.-Y."/>
            <person name="Hameed A."/>
            <person name="Hsieh Y.-T."/>
            <person name="Young C.-C."/>
        </authorList>
    </citation>
    <scope>NUCLEOTIDE SEQUENCE [LARGE SCALE GENOMIC DNA]</scope>
    <source>
        <strain evidence="9 10">CC-YTH430</strain>
    </source>
</reference>
<evidence type="ECO:0000256" key="4">
    <source>
        <dbReference type="ARBA" id="ARBA00023172"/>
    </source>
</evidence>
<dbReference type="InterPro" id="IPR013762">
    <property type="entry name" value="Integrase-like_cat_sf"/>
</dbReference>
<dbReference type="CDD" id="cd00796">
    <property type="entry name" value="INT_Rci_Hp1_C"/>
    <property type="match status" value="1"/>
</dbReference>
<organism evidence="9 10">
    <name type="scientific">Ollibium composti</name>
    <dbReference type="NCBI Taxonomy" id="2675109"/>
    <lineage>
        <taxon>Bacteria</taxon>
        <taxon>Pseudomonadati</taxon>
        <taxon>Pseudomonadota</taxon>
        <taxon>Alphaproteobacteria</taxon>
        <taxon>Hyphomicrobiales</taxon>
        <taxon>Phyllobacteriaceae</taxon>
        <taxon>Ollibium</taxon>
    </lineage>
</organism>
<protein>
    <submittedName>
        <fullName evidence="9">Site-specific integrase</fullName>
    </submittedName>
</protein>
<keyword evidence="4" id="KW-0233">DNA recombination</keyword>
<dbReference type="InterPro" id="IPR050090">
    <property type="entry name" value="Tyrosine_recombinase_XerCD"/>
</dbReference>
<dbReference type="InterPro" id="IPR011010">
    <property type="entry name" value="DNA_brk_join_enz"/>
</dbReference>
<dbReference type="Gene3D" id="1.10.150.130">
    <property type="match status" value="1"/>
</dbReference>
<dbReference type="EMBL" id="SSNY01000007">
    <property type="protein sequence ID" value="THF56713.1"/>
    <property type="molecule type" value="Genomic_DNA"/>
</dbReference>
<dbReference type="Gene3D" id="1.10.443.10">
    <property type="entry name" value="Intergrase catalytic core"/>
    <property type="match status" value="1"/>
</dbReference>
<keyword evidence="3 5" id="KW-0238">DNA-binding</keyword>
<evidence type="ECO:0000313" key="9">
    <source>
        <dbReference type="EMBL" id="THF56713.1"/>
    </source>
</evidence>
<evidence type="ECO:0000313" key="10">
    <source>
        <dbReference type="Proteomes" id="UP000306441"/>
    </source>
</evidence>
<feature type="region of interest" description="Disordered" evidence="6">
    <location>
        <begin position="313"/>
        <end position="385"/>
    </location>
</feature>
<keyword evidence="2" id="KW-0229">DNA integration</keyword>
<sequence length="385" mass="42909">MMTKDSLRGEAVADYMSDFISGNTKIRYNFGIKEVKSYRIGELFASYRDILWDDGRHKYNVSSFIGEIDEILCGRRFSTFDQETLDGLIAALRERGNSNATINRKMAALSKLLRKAYKMGDIHSLPEFRRQKERSGRIRFLERDEEERLFAAIRSRDENAYRLSVFLVDTGCRLGEAIGLIWNDIQGSRVSFWITKSGRSRTIPLTARAMQALVLDGDGPRGKGPFAMLTQPQFRAVWNEAKKEVGLASDDQVVPHILRHTCASRLVQGGIDIRRVQMWLGHQTLQMTMRYAHLATHDLDGCVTVLEPHRMPDPPAAAGWQAQAAGATQSAAARSSKPAARTAAKAKPAKESGKKVKKPHRPESSPSSLAENLGAPRAVAKARGK</sequence>
<comment type="similarity">
    <text evidence="1">Belongs to the 'phage' integrase family.</text>
</comment>
<feature type="domain" description="Core-binding (CB)" evidence="8">
    <location>
        <begin position="38"/>
        <end position="117"/>
    </location>
</feature>
<name>A0ABY2Q6S3_9HYPH</name>
<keyword evidence="10" id="KW-1185">Reference proteome</keyword>
<dbReference type="PANTHER" id="PTHR30349">
    <property type="entry name" value="PHAGE INTEGRASE-RELATED"/>
    <property type="match status" value="1"/>
</dbReference>
<dbReference type="InterPro" id="IPR002104">
    <property type="entry name" value="Integrase_catalytic"/>
</dbReference>
<evidence type="ECO:0000256" key="1">
    <source>
        <dbReference type="ARBA" id="ARBA00008857"/>
    </source>
</evidence>
<accession>A0ABY2Q6S3</accession>
<dbReference type="Pfam" id="PF00589">
    <property type="entry name" value="Phage_integrase"/>
    <property type="match status" value="1"/>
</dbReference>
<dbReference type="PROSITE" id="PS51900">
    <property type="entry name" value="CB"/>
    <property type="match status" value="1"/>
</dbReference>
<feature type="domain" description="Tyr recombinase" evidence="7">
    <location>
        <begin position="136"/>
        <end position="304"/>
    </location>
</feature>
<evidence type="ECO:0000256" key="3">
    <source>
        <dbReference type="ARBA" id="ARBA00023125"/>
    </source>
</evidence>
<evidence type="ECO:0000256" key="5">
    <source>
        <dbReference type="PROSITE-ProRule" id="PRU01248"/>
    </source>
</evidence>
<evidence type="ECO:0000256" key="6">
    <source>
        <dbReference type="SAM" id="MobiDB-lite"/>
    </source>
</evidence>
<evidence type="ECO:0000256" key="2">
    <source>
        <dbReference type="ARBA" id="ARBA00022908"/>
    </source>
</evidence>
<feature type="compositionally biased region" description="Low complexity" evidence="6">
    <location>
        <begin position="316"/>
        <end position="346"/>
    </location>
</feature>
<dbReference type="Proteomes" id="UP000306441">
    <property type="component" value="Unassembled WGS sequence"/>
</dbReference>
<gene>
    <name evidence="9" type="ORF">E6C48_13500</name>
</gene>
<dbReference type="PROSITE" id="PS51898">
    <property type="entry name" value="TYR_RECOMBINASE"/>
    <property type="match status" value="1"/>
</dbReference>
<dbReference type="SUPFAM" id="SSF56349">
    <property type="entry name" value="DNA breaking-rejoining enzymes"/>
    <property type="match status" value="1"/>
</dbReference>
<proteinExistence type="inferred from homology"/>
<dbReference type="InterPro" id="IPR010998">
    <property type="entry name" value="Integrase_recombinase_N"/>
</dbReference>
<dbReference type="PANTHER" id="PTHR30349:SF64">
    <property type="entry name" value="PROPHAGE INTEGRASE INTD-RELATED"/>
    <property type="match status" value="1"/>
</dbReference>
<evidence type="ECO:0000259" key="8">
    <source>
        <dbReference type="PROSITE" id="PS51900"/>
    </source>
</evidence>
<dbReference type="InterPro" id="IPR044068">
    <property type="entry name" value="CB"/>
</dbReference>
<comment type="caution">
    <text evidence="9">The sequence shown here is derived from an EMBL/GenBank/DDBJ whole genome shotgun (WGS) entry which is preliminary data.</text>
</comment>